<organism evidence="1 2">
    <name type="scientific">Solanum commersonii</name>
    <name type="common">Commerson's wild potato</name>
    <name type="synonym">Commerson's nightshade</name>
    <dbReference type="NCBI Taxonomy" id="4109"/>
    <lineage>
        <taxon>Eukaryota</taxon>
        <taxon>Viridiplantae</taxon>
        <taxon>Streptophyta</taxon>
        <taxon>Embryophyta</taxon>
        <taxon>Tracheophyta</taxon>
        <taxon>Spermatophyta</taxon>
        <taxon>Magnoliopsida</taxon>
        <taxon>eudicotyledons</taxon>
        <taxon>Gunneridae</taxon>
        <taxon>Pentapetalae</taxon>
        <taxon>asterids</taxon>
        <taxon>lamiids</taxon>
        <taxon>Solanales</taxon>
        <taxon>Solanaceae</taxon>
        <taxon>Solanoideae</taxon>
        <taxon>Solaneae</taxon>
        <taxon>Solanum</taxon>
    </lineage>
</organism>
<dbReference type="Proteomes" id="UP000824120">
    <property type="component" value="Chromosome 3"/>
</dbReference>
<evidence type="ECO:0000313" key="2">
    <source>
        <dbReference type="Proteomes" id="UP000824120"/>
    </source>
</evidence>
<name>A0A9J5ZXL3_SOLCO</name>
<comment type="caution">
    <text evidence="1">The sequence shown here is derived from an EMBL/GenBank/DDBJ whole genome shotgun (WGS) entry which is preliminary data.</text>
</comment>
<gene>
    <name evidence="1" type="ORF">H5410_016516</name>
</gene>
<accession>A0A9J5ZXL3</accession>
<evidence type="ECO:0000313" key="1">
    <source>
        <dbReference type="EMBL" id="KAG5616692.1"/>
    </source>
</evidence>
<protein>
    <submittedName>
        <fullName evidence="1">Uncharacterized protein</fullName>
    </submittedName>
</protein>
<proteinExistence type="predicted"/>
<sequence>MEGSNDCKPKAMQGANVIDIPAWNKAPVGANVIDIHAVMPQHPKVIWSKLFFGSRLDPKR</sequence>
<dbReference type="EMBL" id="JACXVP010000003">
    <property type="protein sequence ID" value="KAG5616692.1"/>
    <property type="molecule type" value="Genomic_DNA"/>
</dbReference>
<reference evidence="1 2" key="1">
    <citation type="submission" date="2020-09" db="EMBL/GenBank/DDBJ databases">
        <title>De no assembly of potato wild relative species, Solanum commersonii.</title>
        <authorList>
            <person name="Cho K."/>
        </authorList>
    </citation>
    <scope>NUCLEOTIDE SEQUENCE [LARGE SCALE GENOMIC DNA]</scope>
    <source>
        <strain evidence="1">LZ3.2</strain>
        <tissue evidence="1">Leaf</tissue>
    </source>
</reference>
<dbReference type="AlphaFoldDB" id="A0A9J5ZXL3"/>
<keyword evidence="2" id="KW-1185">Reference proteome</keyword>